<dbReference type="GO" id="GO:0004497">
    <property type="term" value="F:monooxygenase activity"/>
    <property type="evidence" value="ECO:0007669"/>
    <property type="project" value="UniProtKB-KW"/>
</dbReference>
<evidence type="ECO:0000256" key="6">
    <source>
        <dbReference type="ARBA" id="ARBA00023004"/>
    </source>
</evidence>
<keyword evidence="4 8" id="KW-0479">Metal-binding</keyword>
<dbReference type="GO" id="GO:0016705">
    <property type="term" value="F:oxidoreductase activity, acting on paired donors, with incorporation or reduction of molecular oxygen"/>
    <property type="evidence" value="ECO:0007669"/>
    <property type="project" value="InterPro"/>
</dbReference>
<evidence type="ECO:0000313" key="12">
    <source>
        <dbReference type="Proteomes" id="UP000053477"/>
    </source>
</evidence>
<keyword evidence="7 9" id="KW-0503">Monooxygenase</keyword>
<keyword evidence="6 8" id="KW-0408">Iron</keyword>
<gene>
    <name evidence="11" type="ORF">SCHPADRAFT_438905</name>
</gene>
<feature type="binding site" description="axial binding residue" evidence="8">
    <location>
        <position position="515"/>
    </location>
    <ligand>
        <name>heme</name>
        <dbReference type="ChEBI" id="CHEBI:30413"/>
    </ligand>
    <ligandPart>
        <name>Fe</name>
        <dbReference type="ChEBI" id="CHEBI:18248"/>
    </ligandPart>
</feature>
<dbReference type="PANTHER" id="PTHR24287">
    <property type="entry name" value="P450, PUTATIVE (EUROFUNG)-RELATED"/>
    <property type="match status" value="1"/>
</dbReference>
<dbReference type="InterPro" id="IPR047146">
    <property type="entry name" value="Cyt_P450_E_CYP52_fungi"/>
</dbReference>
<dbReference type="GO" id="GO:0020037">
    <property type="term" value="F:heme binding"/>
    <property type="evidence" value="ECO:0007669"/>
    <property type="project" value="InterPro"/>
</dbReference>
<evidence type="ECO:0000256" key="1">
    <source>
        <dbReference type="ARBA" id="ARBA00001971"/>
    </source>
</evidence>
<dbReference type="InterPro" id="IPR002401">
    <property type="entry name" value="Cyt_P450_E_grp-I"/>
</dbReference>
<dbReference type="InterPro" id="IPR017972">
    <property type="entry name" value="Cyt_P450_CS"/>
</dbReference>
<dbReference type="OrthoDB" id="1470350at2759"/>
<keyword evidence="3 8" id="KW-0349">Heme</keyword>
<dbReference type="InterPro" id="IPR036396">
    <property type="entry name" value="Cyt_P450_sf"/>
</dbReference>
<comment type="cofactor">
    <cofactor evidence="1 8">
        <name>heme</name>
        <dbReference type="ChEBI" id="CHEBI:30413"/>
    </cofactor>
</comment>
<evidence type="ECO:0000256" key="3">
    <source>
        <dbReference type="ARBA" id="ARBA00022617"/>
    </source>
</evidence>
<evidence type="ECO:0000256" key="7">
    <source>
        <dbReference type="ARBA" id="ARBA00023033"/>
    </source>
</evidence>
<evidence type="ECO:0000256" key="4">
    <source>
        <dbReference type="ARBA" id="ARBA00022723"/>
    </source>
</evidence>
<dbReference type="PRINTS" id="PR00463">
    <property type="entry name" value="EP450I"/>
</dbReference>
<organism evidence="11 12">
    <name type="scientific">Schizopora paradoxa</name>
    <dbReference type="NCBI Taxonomy" id="27342"/>
    <lineage>
        <taxon>Eukaryota</taxon>
        <taxon>Fungi</taxon>
        <taxon>Dikarya</taxon>
        <taxon>Basidiomycota</taxon>
        <taxon>Agaricomycotina</taxon>
        <taxon>Agaricomycetes</taxon>
        <taxon>Hymenochaetales</taxon>
        <taxon>Schizoporaceae</taxon>
        <taxon>Schizopora</taxon>
    </lineage>
</organism>
<dbReference type="InterPro" id="IPR001128">
    <property type="entry name" value="Cyt_P450"/>
</dbReference>
<dbReference type="InParanoid" id="A0A0H2S558"/>
<dbReference type="GO" id="GO:0005506">
    <property type="term" value="F:iron ion binding"/>
    <property type="evidence" value="ECO:0007669"/>
    <property type="project" value="InterPro"/>
</dbReference>
<dbReference type="SUPFAM" id="SSF48264">
    <property type="entry name" value="Cytochrome P450"/>
    <property type="match status" value="1"/>
</dbReference>
<evidence type="ECO:0000256" key="10">
    <source>
        <dbReference type="SAM" id="Phobius"/>
    </source>
</evidence>
<dbReference type="AlphaFoldDB" id="A0A0H2S558"/>
<feature type="transmembrane region" description="Helical" evidence="10">
    <location>
        <begin position="12"/>
        <end position="34"/>
    </location>
</feature>
<keyword evidence="10" id="KW-1133">Transmembrane helix</keyword>
<dbReference type="EMBL" id="KQ085986">
    <property type="protein sequence ID" value="KLO12036.1"/>
    <property type="molecule type" value="Genomic_DNA"/>
</dbReference>
<reference evidence="11 12" key="1">
    <citation type="submission" date="2015-04" db="EMBL/GenBank/DDBJ databases">
        <title>Complete genome sequence of Schizopora paradoxa KUC8140, a cosmopolitan wood degrader in East Asia.</title>
        <authorList>
            <consortium name="DOE Joint Genome Institute"/>
            <person name="Min B."/>
            <person name="Park H."/>
            <person name="Jang Y."/>
            <person name="Kim J.-J."/>
            <person name="Kim K.H."/>
            <person name="Pangilinan J."/>
            <person name="Lipzen A."/>
            <person name="Riley R."/>
            <person name="Grigoriev I.V."/>
            <person name="Spatafora J.W."/>
            <person name="Choi I.-G."/>
        </authorList>
    </citation>
    <scope>NUCLEOTIDE SEQUENCE [LARGE SCALE GENOMIC DNA]</scope>
    <source>
        <strain evidence="11 12">KUC8140</strain>
    </source>
</reference>
<protein>
    <submittedName>
        <fullName evidence="11">Cytochrome P450</fullName>
    </submittedName>
</protein>
<accession>A0A0H2S558</accession>
<evidence type="ECO:0000313" key="11">
    <source>
        <dbReference type="EMBL" id="KLO12036.1"/>
    </source>
</evidence>
<evidence type="ECO:0000256" key="2">
    <source>
        <dbReference type="ARBA" id="ARBA00010617"/>
    </source>
</evidence>
<keyword evidence="12" id="KW-1185">Reference proteome</keyword>
<keyword evidence="10" id="KW-0472">Membrane</keyword>
<name>A0A0H2S558_9AGAM</name>
<dbReference type="PROSITE" id="PS00086">
    <property type="entry name" value="CYTOCHROME_P450"/>
    <property type="match status" value="1"/>
</dbReference>
<dbReference type="Gene3D" id="1.10.630.10">
    <property type="entry name" value="Cytochrome P450"/>
    <property type="match status" value="1"/>
</dbReference>
<feature type="transmembrane region" description="Helical" evidence="10">
    <location>
        <begin position="40"/>
        <end position="60"/>
    </location>
</feature>
<dbReference type="PANTHER" id="PTHR24287:SF1">
    <property type="entry name" value="P450, PUTATIVE (EUROFUNG)-RELATED"/>
    <property type="match status" value="1"/>
</dbReference>
<evidence type="ECO:0000256" key="5">
    <source>
        <dbReference type="ARBA" id="ARBA00023002"/>
    </source>
</evidence>
<proteinExistence type="inferred from homology"/>
<dbReference type="PRINTS" id="PR00385">
    <property type="entry name" value="P450"/>
</dbReference>
<dbReference type="STRING" id="27342.A0A0H2S558"/>
<dbReference type="Proteomes" id="UP000053477">
    <property type="component" value="Unassembled WGS sequence"/>
</dbReference>
<keyword evidence="10" id="KW-0812">Transmembrane</keyword>
<sequence>MPTPGVIFLSRWLFRISIAPTILYWACHALITVFELKLSQAALAVVCLSSTPLLAFVNAVRRSLKRRNERNALGAVDVPKVVGKGWPGNIDLLIRIKDSFEKGYPAEAHWDITRKHGYVFNLKPLGLDQIYTLEPEHLKRVLAADFNGFEKGKVVDQALRSILGSGVFNSDGELWRFHRTMTRPFFSRERIFYFQIFENHASHAIRLVKHRLSEGYAVDLHDVSCRFTLDCASQILLGSCVCSLGSGLPYPHNALPELHAQRAEKLGSDDAAAFAEAFNRAQASAARRPRLGFLWPLWEILKDKTKEDMSIVDAYLGPILSGAYERKRQAAVHTCDKGIDEDINDDETLLQYLLKCTDDMKLIKEEILNILIAGRDTSSSTIGFAIYCLSRNPEYLYRLRAEIDEFVGNTRLPSYEEIKNMKFLRAVINETLRLYPPVMSIDSTTLPSTVPGGQPFYIPAETKIIYSVFMMHRREDLWGPDASIFDPNRFLDDRARVYHSNPFIFLPFNAGPRICLGQRFAYVEISYFIIRLFQTFSSVELDLLAQPPNSRPSESWKTVPGRQSSEQIFPKCNLILTPLG</sequence>
<evidence type="ECO:0000256" key="8">
    <source>
        <dbReference type="PIRSR" id="PIRSR602401-1"/>
    </source>
</evidence>
<comment type="similarity">
    <text evidence="2 9">Belongs to the cytochrome P450 family.</text>
</comment>
<keyword evidence="5 9" id="KW-0560">Oxidoreductase</keyword>
<evidence type="ECO:0000256" key="9">
    <source>
        <dbReference type="RuleBase" id="RU000461"/>
    </source>
</evidence>
<dbReference type="Pfam" id="PF00067">
    <property type="entry name" value="p450"/>
    <property type="match status" value="1"/>
</dbReference>